<evidence type="ECO:0000313" key="3">
    <source>
        <dbReference type="Proteomes" id="UP001352533"/>
    </source>
</evidence>
<keyword evidence="2" id="KW-0808">Transferase</keyword>
<dbReference type="Pfam" id="PF13673">
    <property type="entry name" value="Acetyltransf_10"/>
    <property type="match status" value="1"/>
</dbReference>
<name>A0ABU7QNV3_AVIPA</name>
<dbReference type="EC" id="2.3.1.-" evidence="2"/>
<dbReference type="CDD" id="cd04301">
    <property type="entry name" value="NAT_SF"/>
    <property type="match status" value="1"/>
</dbReference>
<dbReference type="EMBL" id="JAMDKS010000005">
    <property type="protein sequence ID" value="MEE6112260.1"/>
    <property type="molecule type" value="Genomic_DNA"/>
</dbReference>
<proteinExistence type="predicted"/>
<dbReference type="InterPro" id="IPR016181">
    <property type="entry name" value="Acyl_CoA_acyltransferase"/>
</dbReference>
<organism evidence="2 3">
    <name type="scientific">Avibacterium paragallinarum</name>
    <name type="common">Haemophilus gallinarum</name>
    <dbReference type="NCBI Taxonomy" id="728"/>
    <lineage>
        <taxon>Bacteria</taxon>
        <taxon>Pseudomonadati</taxon>
        <taxon>Pseudomonadota</taxon>
        <taxon>Gammaproteobacteria</taxon>
        <taxon>Pasteurellales</taxon>
        <taxon>Pasteurellaceae</taxon>
        <taxon>Avibacterium</taxon>
    </lineage>
</organism>
<dbReference type="PROSITE" id="PS51186">
    <property type="entry name" value="GNAT"/>
    <property type="match status" value="1"/>
</dbReference>
<gene>
    <name evidence="2" type="ORF">M5S25_03450</name>
</gene>
<dbReference type="Gene3D" id="3.40.630.30">
    <property type="match status" value="1"/>
</dbReference>
<dbReference type="InterPro" id="IPR000182">
    <property type="entry name" value="GNAT_dom"/>
</dbReference>
<dbReference type="SUPFAM" id="SSF55729">
    <property type="entry name" value="Acyl-CoA N-acyltransferases (Nat)"/>
    <property type="match status" value="1"/>
</dbReference>
<protein>
    <submittedName>
        <fullName evidence="2">GNAT family N-acetyltransferase</fullName>
        <ecNumber evidence="2">2.3.1.-</ecNumber>
    </submittedName>
</protein>
<dbReference type="RefSeq" id="WP_194750738.1">
    <property type="nucleotide sequence ID" value="NZ_JACEWB010000005.1"/>
</dbReference>
<accession>A0ABU7QNV3</accession>
<keyword evidence="3" id="KW-1185">Reference proteome</keyword>
<reference evidence="2 3" key="1">
    <citation type="journal article" date="2022" name="Front. Microbiol.">
        <title>Commensal bacteria contribute to the growth of multidrug-resistant Avibacterium paragallinarum in chickens.</title>
        <authorList>
            <person name="Zhu J."/>
            <person name="Chen Y."/>
            <person name="Wu Y."/>
            <person name="Wang Y."/>
            <person name="Zhu K."/>
        </authorList>
    </citation>
    <scope>NUCLEOTIDE SEQUENCE [LARGE SCALE GENOMIC DNA]</scope>
    <source>
        <strain evidence="2 3">AV12</strain>
    </source>
</reference>
<sequence>MTWNVKTFAELSTAELFAIYQVRTAVFVVEQQCAYQEVDHWDQSAVHFWQEFDGKICAYCRIIPQTDGIHIGRVLVAQQARGKGLAKELVQQALDYCQQHWATEPVLIQAQTYLQNFYRTLGFQPTSAEYLEDGIPHLDMELVR</sequence>
<evidence type="ECO:0000259" key="1">
    <source>
        <dbReference type="PROSITE" id="PS51186"/>
    </source>
</evidence>
<feature type="domain" description="N-acetyltransferase" evidence="1">
    <location>
        <begin position="6"/>
        <end position="144"/>
    </location>
</feature>
<keyword evidence="2" id="KW-0012">Acyltransferase</keyword>
<comment type="caution">
    <text evidence="2">The sequence shown here is derived from an EMBL/GenBank/DDBJ whole genome shotgun (WGS) entry which is preliminary data.</text>
</comment>
<evidence type="ECO:0000313" key="2">
    <source>
        <dbReference type="EMBL" id="MEE6112260.1"/>
    </source>
</evidence>
<dbReference type="Proteomes" id="UP001352533">
    <property type="component" value="Unassembled WGS sequence"/>
</dbReference>
<dbReference type="GO" id="GO:0016746">
    <property type="term" value="F:acyltransferase activity"/>
    <property type="evidence" value="ECO:0007669"/>
    <property type="project" value="UniProtKB-KW"/>
</dbReference>